<keyword evidence="5" id="KW-1185">Reference proteome</keyword>
<keyword evidence="1" id="KW-0677">Repeat</keyword>
<proteinExistence type="predicted"/>
<organism evidence="4 5">
    <name type="scientific">Mytilus coruscus</name>
    <name type="common">Sea mussel</name>
    <dbReference type="NCBI Taxonomy" id="42192"/>
    <lineage>
        <taxon>Eukaryota</taxon>
        <taxon>Metazoa</taxon>
        <taxon>Spiralia</taxon>
        <taxon>Lophotrochozoa</taxon>
        <taxon>Mollusca</taxon>
        <taxon>Bivalvia</taxon>
        <taxon>Autobranchia</taxon>
        <taxon>Pteriomorphia</taxon>
        <taxon>Mytilida</taxon>
        <taxon>Mytiloidea</taxon>
        <taxon>Mytilidae</taxon>
        <taxon>Mytilinae</taxon>
        <taxon>Mytilus</taxon>
    </lineage>
</organism>
<feature type="repeat" description="ANK" evidence="3">
    <location>
        <begin position="131"/>
        <end position="163"/>
    </location>
</feature>
<dbReference type="Pfam" id="PF12796">
    <property type="entry name" value="Ank_2"/>
    <property type="match status" value="1"/>
</dbReference>
<dbReference type="SUPFAM" id="SSF48403">
    <property type="entry name" value="Ankyrin repeat"/>
    <property type="match status" value="1"/>
</dbReference>
<dbReference type="Pfam" id="PF13637">
    <property type="entry name" value="Ank_4"/>
    <property type="match status" value="1"/>
</dbReference>
<keyword evidence="2 3" id="KW-0040">ANK repeat</keyword>
<gene>
    <name evidence="4" type="ORF">MCOR_43848</name>
</gene>
<accession>A0A6J8DT73</accession>
<evidence type="ECO:0000313" key="4">
    <source>
        <dbReference type="EMBL" id="CAC5410681.1"/>
    </source>
</evidence>
<sequence>MTVRYGYTPLYSASQTKYNEIADMLTDRGAKPCTTRAEKVTWTLFNFFYIKERMLITLVGMVTQLCLACIGGYSTKVKFLIDQGSVNDTKIHRTNIFDEITCLHASYLYGNHKIVQLLINRGASVDTVDNFGRTFLHKANRDGNYKIVEILVDKGVDINAFDLYGCTPLIVCVLQNIEDNHEDNYFGRHMGEYNSFNTDDFDKQHKDYLDRLYEQYFHQWKTYEPSHVGSSYKVPIENHCKVNQLLIENGADINKADKKDRTPLSLALKIGDMRLTEMLLPKEFFTDYTGQC</sequence>
<dbReference type="OrthoDB" id="4772757at2759"/>
<dbReference type="SMART" id="SM00248">
    <property type="entry name" value="ANK"/>
    <property type="match status" value="5"/>
</dbReference>
<dbReference type="PROSITE" id="PS50088">
    <property type="entry name" value="ANK_REPEAT"/>
    <property type="match status" value="2"/>
</dbReference>
<evidence type="ECO:0000256" key="2">
    <source>
        <dbReference type="ARBA" id="ARBA00023043"/>
    </source>
</evidence>
<evidence type="ECO:0000313" key="5">
    <source>
        <dbReference type="Proteomes" id="UP000507470"/>
    </source>
</evidence>
<dbReference type="Proteomes" id="UP000507470">
    <property type="component" value="Unassembled WGS sequence"/>
</dbReference>
<dbReference type="EMBL" id="CACVKT020007786">
    <property type="protein sequence ID" value="CAC5410681.1"/>
    <property type="molecule type" value="Genomic_DNA"/>
</dbReference>
<dbReference type="PANTHER" id="PTHR24198">
    <property type="entry name" value="ANKYRIN REPEAT AND PROTEIN KINASE DOMAIN-CONTAINING PROTEIN"/>
    <property type="match status" value="1"/>
</dbReference>
<dbReference type="InterPro" id="IPR002110">
    <property type="entry name" value="Ankyrin_rpt"/>
</dbReference>
<reference evidence="4 5" key="1">
    <citation type="submission" date="2020-06" db="EMBL/GenBank/DDBJ databases">
        <authorList>
            <person name="Li R."/>
            <person name="Bekaert M."/>
        </authorList>
    </citation>
    <scope>NUCLEOTIDE SEQUENCE [LARGE SCALE GENOMIC DNA]</scope>
    <source>
        <strain evidence="5">wild</strain>
    </source>
</reference>
<dbReference type="Gene3D" id="1.25.40.20">
    <property type="entry name" value="Ankyrin repeat-containing domain"/>
    <property type="match status" value="2"/>
</dbReference>
<dbReference type="PROSITE" id="PS50297">
    <property type="entry name" value="ANK_REP_REGION"/>
    <property type="match status" value="2"/>
</dbReference>
<dbReference type="AlphaFoldDB" id="A0A6J8DT73"/>
<dbReference type="InterPro" id="IPR036770">
    <property type="entry name" value="Ankyrin_rpt-contain_sf"/>
</dbReference>
<evidence type="ECO:0000256" key="1">
    <source>
        <dbReference type="ARBA" id="ARBA00022737"/>
    </source>
</evidence>
<dbReference type="PANTHER" id="PTHR24198:SF194">
    <property type="entry name" value="INVERSIN-A"/>
    <property type="match status" value="1"/>
</dbReference>
<evidence type="ECO:0000256" key="3">
    <source>
        <dbReference type="PROSITE-ProRule" id="PRU00023"/>
    </source>
</evidence>
<feature type="repeat" description="ANK" evidence="3">
    <location>
        <begin position="98"/>
        <end position="130"/>
    </location>
</feature>
<protein>
    <submittedName>
        <fullName evidence="4">Uncharacterized protein</fullName>
    </submittedName>
</protein>
<name>A0A6J8DT73_MYTCO</name>